<reference evidence="7 8" key="1">
    <citation type="journal article" date="2018" name="Sci. Rep.">
        <title>Genomic signatures of local adaptation to the degree of environmental predictability in rotifers.</title>
        <authorList>
            <person name="Franch-Gras L."/>
            <person name="Hahn C."/>
            <person name="Garcia-Roger E.M."/>
            <person name="Carmona M.J."/>
            <person name="Serra M."/>
            <person name="Gomez A."/>
        </authorList>
    </citation>
    <scope>NUCLEOTIDE SEQUENCE [LARGE SCALE GENOMIC DNA]</scope>
    <source>
        <strain evidence="7">HYR1</strain>
    </source>
</reference>
<dbReference type="InterPro" id="IPR001452">
    <property type="entry name" value="SH3_domain"/>
</dbReference>
<dbReference type="OrthoDB" id="43580at2759"/>
<dbReference type="InterPro" id="IPR020590">
    <property type="entry name" value="Guanylate_kinase_CS"/>
</dbReference>
<accession>A0A3M7QDL1</accession>
<dbReference type="Pfam" id="PF00625">
    <property type="entry name" value="Guanylate_kin"/>
    <property type="match status" value="1"/>
</dbReference>
<sequence length="525" mass="60752">MTMFLAMKLLDSFRSSGDAHCDHDELTRLLDTIKHIAQAHDQSAVLYNERKLKQQDLNKTLANQYKQLEQHLSTQTEIIEDESLISDEGKYLLTKAEHYSVDNLKLVNIEKTSAPLGATIRNKDGNIVISRIVMGGAAHQSGLLHEDDQILEINNLPVRAKTINDICHLLANLTGIISFLIIPNMSYEPLELDECPAKPLKLKDNTLHVRALFSYVPGEDLYLPCKELGLAFNKGDILHVINDDDAQWWQAYKQGDEQSLAGLVPSQQFQQKRNEQIECIVGDSFMDRKKRGFCYRKHMKSPRRKFMALADEQLTYEEMVLYKCERKRPIILIGPHSIGRHELRKRLMQTYPSMFEVAVPHTTRPPRKEEINGKDYHFLPKHIFEVDIKQARFIEHGEFEKNLYGTSYESIRKVIQNDKVCVLNLYPQALKALKCSDLIPYVVYIGPPSLARLREIKSSMNESLKDSDLVEIIDKGREIEELYAHYFDKTIRMCDMNETFEQLYQTICQVQNEPTWVPLSWIEKN</sequence>
<dbReference type="SUPFAM" id="SSF50156">
    <property type="entry name" value="PDZ domain-like"/>
    <property type="match status" value="1"/>
</dbReference>
<dbReference type="SMART" id="SM00326">
    <property type="entry name" value="SH3"/>
    <property type="match status" value="1"/>
</dbReference>
<evidence type="ECO:0000313" key="8">
    <source>
        <dbReference type="Proteomes" id="UP000276133"/>
    </source>
</evidence>
<dbReference type="SUPFAM" id="SSF52540">
    <property type="entry name" value="P-loop containing nucleoside triphosphate hydrolases"/>
    <property type="match status" value="1"/>
</dbReference>
<dbReference type="SMART" id="SM00072">
    <property type="entry name" value="GuKc"/>
    <property type="match status" value="1"/>
</dbReference>
<evidence type="ECO:0000256" key="1">
    <source>
        <dbReference type="ARBA" id="ARBA00007014"/>
    </source>
</evidence>
<dbReference type="PROSITE" id="PS50002">
    <property type="entry name" value="SH3"/>
    <property type="match status" value="1"/>
</dbReference>
<dbReference type="SMART" id="SM00228">
    <property type="entry name" value="PDZ"/>
    <property type="match status" value="1"/>
</dbReference>
<dbReference type="PANTHER" id="PTHR23122">
    <property type="entry name" value="MEMBRANE-ASSOCIATED GUANYLATE KINASE MAGUK"/>
    <property type="match status" value="1"/>
</dbReference>
<comment type="caution">
    <text evidence="7">The sequence shown here is derived from an EMBL/GenBank/DDBJ whole genome shotgun (WGS) entry which is preliminary data.</text>
</comment>
<feature type="domain" description="PDZ" evidence="6">
    <location>
        <begin position="106"/>
        <end position="185"/>
    </location>
</feature>
<dbReference type="AlphaFoldDB" id="A0A3M7QDL1"/>
<dbReference type="InterPro" id="IPR036034">
    <property type="entry name" value="PDZ_sf"/>
</dbReference>
<dbReference type="InterPro" id="IPR050716">
    <property type="entry name" value="MAGUK"/>
</dbReference>
<dbReference type="InterPro" id="IPR027417">
    <property type="entry name" value="P-loop_NTPase"/>
</dbReference>
<dbReference type="SUPFAM" id="SSF50044">
    <property type="entry name" value="SH3-domain"/>
    <property type="match status" value="1"/>
</dbReference>
<evidence type="ECO:0000259" key="4">
    <source>
        <dbReference type="PROSITE" id="PS50002"/>
    </source>
</evidence>
<dbReference type="InterPro" id="IPR036028">
    <property type="entry name" value="SH3-like_dom_sf"/>
</dbReference>
<dbReference type="PROSITE" id="PS00856">
    <property type="entry name" value="GUANYLATE_KINASE_1"/>
    <property type="match status" value="1"/>
</dbReference>
<dbReference type="Gene3D" id="3.40.50.300">
    <property type="entry name" value="P-loop containing nucleotide triphosphate hydrolases"/>
    <property type="match status" value="1"/>
</dbReference>
<name>A0A3M7QDL1_BRAPC</name>
<dbReference type="PROSITE" id="PS50106">
    <property type="entry name" value="PDZ"/>
    <property type="match status" value="1"/>
</dbReference>
<dbReference type="Gene3D" id="2.30.42.10">
    <property type="match status" value="1"/>
</dbReference>
<organism evidence="7 8">
    <name type="scientific">Brachionus plicatilis</name>
    <name type="common">Marine rotifer</name>
    <name type="synonym">Brachionus muelleri</name>
    <dbReference type="NCBI Taxonomy" id="10195"/>
    <lineage>
        <taxon>Eukaryota</taxon>
        <taxon>Metazoa</taxon>
        <taxon>Spiralia</taxon>
        <taxon>Gnathifera</taxon>
        <taxon>Rotifera</taxon>
        <taxon>Eurotatoria</taxon>
        <taxon>Monogononta</taxon>
        <taxon>Pseudotrocha</taxon>
        <taxon>Ploima</taxon>
        <taxon>Brachionidae</taxon>
        <taxon>Brachionus</taxon>
    </lineage>
</organism>
<keyword evidence="8" id="KW-1185">Reference proteome</keyword>
<feature type="domain" description="SH3" evidence="4">
    <location>
        <begin position="204"/>
        <end position="274"/>
    </location>
</feature>
<dbReference type="Pfam" id="PF07653">
    <property type="entry name" value="SH3_2"/>
    <property type="match status" value="1"/>
</dbReference>
<dbReference type="Pfam" id="PF00595">
    <property type="entry name" value="PDZ"/>
    <property type="match status" value="1"/>
</dbReference>
<evidence type="ECO:0000259" key="5">
    <source>
        <dbReference type="PROSITE" id="PS50052"/>
    </source>
</evidence>
<dbReference type="EMBL" id="REGN01006449">
    <property type="protein sequence ID" value="RNA09516.1"/>
    <property type="molecule type" value="Genomic_DNA"/>
</dbReference>
<dbReference type="Gene3D" id="2.30.30.40">
    <property type="entry name" value="SH3 Domains"/>
    <property type="match status" value="1"/>
</dbReference>
<feature type="domain" description="Guanylate kinase-like" evidence="5">
    <location>
        <begin position="327"/>
        <end position="508"/>
    </location>
</feature>
<evidence type="ECO:0000256" key="2">
    <source>
        <dbReference type="ARBA" id="ARBA00022443"/>
    </source>
</evidence>
<proteinExistence type="inferred from homology"/>
<evidence type="ECO:0000313" key="7">
    <source>
        <dbReference type="EMBL" id="RNA09516.1"/>
    </source>
</evidence>
<evidence type="ECO:0000259" key="6">
    <source>
        <dbReference type="PROSITE" id="PS50106"/>
    </source>
</evidence>
<dbReference type="CDD" id="cd00071">
    <property type="entry name" value="GMPK"/>
    <property type="match status" value="1"/>
</dbReference>
<evidence type="ECO:0000256" key="3">
    <source>
        <dbReference type="PROSITE-ProRule" id="PRU00192"/>
    </source>
</evidence>
<dbReference type="STRING" id="10195.A0A3M7QDL1"/>
<gene>
    <name evidence="7" type="ORF">BpHYR1_005789</name>
</gene>
<dbReference type="Proteomes" id="UP000276133">
    <property type="component" value="Unassembled WGS sequence"/>
</dbReference>
<dbReference type="InterPro" id="IPR008144">
    <property type="entry name" value="Guanylate_kin-like_dom"/>
</dbReference>
<protein>
    <submittedName>
        <fullName evidence="7">MAGUK p55 subfamily member 5-like isoform X3</fullName>
    </submittedName>
</protein>
<dbReference type="PROSITE" id="PS50052">
    <property type="entry name" value="GUANYLATE_KINASE_2"/>
    <property type="match status" value="1"/>
</dbReference>
<dbReference type="InterPro" id="IPR008145">
    <property type="entry name" value="GK/Ca_channel_bsu"/>
</dbReference>
<comment type="similarity">
    <text evidence="1">Belongs to the MAGUK family.</text>
</comment>
<keyword evidence="2 3" id="KW-0728">SH3 domain</keyword>
<dbReference type="InterPro" id="IPR001478">
    <property type="entry name" value="PDZ"/>
</dbReference>